<keyword evidence="4 6" id="KW-1133">Transmembrane helix</keyword>
<dbReference type="PANTHER" id="PTHR32322:SF18">
    <property type="entry name" value="S-ADENOSYLMETHIONINE_S-ADENOSYLHOMOCYSTEINE TRANSPORTER"/>
    <property type="match status" value="1"/>
</dbReference>
<feature type="transmembrane region" description="Helical" evidence="6">
    <location>
        <begin position="82"/>
        <end position="100"/>
    </location>
</feature>
<evidence type="ECO:0000256" key="1">
    <source>
        <dbReference type="ARBA" id="ARBA00004651"/>
    </source>
</evidence>
<sequence>MANHESKIVESQSALGARGIGILCGMGAGALWGLVFLAPELVPQFSPLHQTIGRYLFYGLIAAVLLAPRWRAVVPRIERREWLALGWLALTGNTLYYILLANAVKMGGIAMTSLIIGLIPVTVTIIGSRDKGALPLARLAPSLLLCAAGVLCIGGQSLIAAQSGPRGDASGTQIIGMLCAVGALASWTIFAVGNSRWLHRLDHVSAHDWSLLNGIVTGAQSLLLIPLALWLYPASHSGGDWLQLAGVSIAVALFASILGNALWNRMSRLLPLTLVGQMILFETLFALIYGFIWEQRLPTVLEIAAFGLVVTGVLSCIAAHRRPASAPLPQGAHPV</sequence>
<feature type="transmembrane region" description="Helical" evidence="6">
    <location>
        <begin position="106"/>
        <end position="127"/>
    </location>
</feature>
<dbReference type="AlphaFoldDB" id="A0A6I4TQ61"/>
<comment type="caution">
    <text evidence="8">The sequence shown here is derived from an EMBL/GenBank/DDBJ whole genome shotgun (WGS) entry which is preliminary data.</text>
</comment>
<evidence type="ECO:0000256" key="5">
    <source>
        <dbReference type="ARBA" id="ARBA00023136"/>
    </source>
</evidence>
<proteinExistence type="predicted"/>
<feature type="domain" description="EamA" evidence="7">
    <location>
        <begin position="175"/>
        <end position="314"/>
    </location>
</feature>
<keyword evidence="9" id="KW-1185">Reference proteome</keyword>
<evidence type="ECO:0000313" key="8">
    <source>
        <dbReference type="EMBL" id="MXO98275.1"/>
    </source>
</evidence>
<comment type="subcellular location">
    <subcellularLocation>
        <location evidence="1">Cell membrane</location>
        <topology evidence="1">Multi-pass membrane protein</topology>
    </subcellularLocation>
</comment>
<evidence type="ECO:0000256" key="6">
    <source>
        <dbReference type="SAM" id="Phobius"/>
    </source>
</evidence>
<dbReference type="Proteomes" id="UP000469430">
    <property type="component" value="Unassembled WGS sequence"/>
</dbReference>
<feature type="transmembrane region" description="Helical" evidence="6">
    <location>
        <begin position="139"/>
        <end position="159"/>
    </location>
</feature>
<keyword evidence="2" id="KW-1003">Cell membrane</keyword>
<dbReference type="PANTHER" id="PTHR32322">
    <property type="entry name" value="INNER MEMBRANE TRANSPORTER"/>
    <property type="match status" value="1"/>
</dbReference>
<feature type="transmembrane region" description="Helical" evidence="6">
    <location>
        <begin position="171"/>
        <end position="190"/>
    </location>
</feature>
<dbReference type="InterPro" id="IPR050638">
    <property type="entry name" value="AA-Vitamin_Transporters"/>
</dbReference>
<evidence type="ECO:0000313" key="9">
    <source>
        <dbReference type="Proteomes" id="UP000469430"/>
    </source>
</evidence>
<organism evidence="8 9">
    <name type="scientific">Croceibacterium xixiisoli</name>
    <dbReference type="NCBI Taxonomy" id="1476466"/>
    <lineage>
        <taxon>Bacteria</taxon>
        <taxon>Pseudomonadati</taxon>
        <taxon>Pseudomonadota</taxon>
        <taxon>Alphaproteobacteria</taxon>
        <taxon>Sphingomonadales</taxon>
        <taxon>Erythrobacteraceae</taxon>
        <taxon>Croceibacterium</taxon>
    </lineage>
</organism>
<feature type="transmembrane region" description="Helical" evidence="6">
    <location>
        <begin position="270"/>
        <end position="293"/>
    </location>
</feature>
<feature type="transmembrane region" description="Helical" evidence="6">
    <location>
        <begin position="20"/>
        <end position="39"/>
    </location>
</feature>
<keyword evidence="5 6" id="KW-0472">Membrane</keyword>
<gene>
    <name evidence="8" type="ORF">GRI97_04660</name>
</gene>
<evidence type="ECO:0000256" key="4">
    <source>
        <dbReference type="ARBA" id="ARBA00022989"/>
    </source>
</evidence>
<evidence type="ECO:0000259" key="7">
    <source>
        <dbReference type="Pfam" id="PF00892"/>
    </source>
</evidence>
<feature type="transmembrane region" description="Helical" evidence="6">
    <location>
        <begin position="211"/>
        <end position="232"/>
    </location>
</feature>
<feature type="transmembrane region" description="Helical" evidence="6">
    <location>
        <begin position="244"/>
        <end position="263"/>
    </location>
</feature>
<evidence type="ECO:0000256" key="2">
    <source>
        <dbReference type="ARBA" id="ARBA00022475"/>
    </source>
</evidence>
<accession>A0A6I4TQ61</accession>
<dbReference type="Pfam" id="PF00892">
    <property type="entry name" value="EamA"/>
    <property type="match status" value="2"/>
</dbReference>
<keyword evidence="3 6" id="KW-0812">Transmembrane</keyword>
<dbReference type="EMBL" id="WTYJ01000001">
    <property type="protein sequence ID" value="MXO98275.1"/>
    <property type="molecule type" value="Genomic_DNA"/>
</dbReference>
<evidence type="ECO:0000256" key="3">
    <source>
        <dbReference type="ARBA" id="ARBA00022692"/>
    </source>
</evidence>
<dbReference type="GO" id="GO:0005886">
    <property type="term" value="C:plasma membrane"/>
    <property type="evidence" value="ECO:0007669"/>
    <property type="project" value="UniProtKB-SubCell"/>
</dbReference>
<dbReference type="RefSeq" id="WP_161389930.1">
    <property type="nucleotide sequence ID" value="NZ_JBHSCP010000001.1"/>
</dbReference>
<dbReference type="InterPro" id="IPR000620">
    <property type="entry name" value="EamA_dom"/>
</dbReference>
<feature type="transmembrane region" description="Helical" evidence="6">
    <location>
        <begin position="299"/>
        <end position="319"/>
    </location>
</feature>
<reference evidence="8 9" key="1">
    <citation type="submission" date="2019-12" db="EMBL/GenBank/DDBJ databases">
        <title>Genomic-based taxomic classification of the family Erythrobacteraceae.</title>
        <authorList>
            <person name="Xu L."/>
        </authorList>
    </citation>
    <scope>NUCLEOTIDE SEQUENCE [LARGE SCALE GENOMIC DNA]</scope>
    <source>
        <strain evidence="8 9">S36</strain>
    </source>
</reference>
<feature type="transmembrane region" description="Helical" evidence="6">
    <location>
        <begin position="51"/>
        <end position="70"/>
    </location>
</feature>
<dbReference type="InterPro" id="IPR037185">
    <property type="entry name" value="EmrE-like"/>
</dbReference>
<dbReference type="SUPFAM" id="SSF103481">
    <property type="entry name" value="Multidrug resistance efflux transporter EmrE"/>
    <property type="match status" value="2"/>
</dbReference>
<feature type="domain" description="EamA" evidence="7">
    <location>
        <begin position="20"/>
        <end position="150"/>
    </location>
</feature>
<protein>
    <submittedName>
        <fullName evidence="8">EamA family transporter</fullName>
    </submittedName>
</protein>
<dbReference type="OrthoDB" id="7216522at2"/>
<name>A0A6I4TQ61_9SPHN</name>